<evidence type="ECO:0000256" key="2">
    <source>
        <dbReference type="ARBA" id="ARBA00022801"/>
    </source>
</evidence>
<comment type="similarity">
    <text evidence="1">Belongs to the peptidase S13 family.</text>
</comment>
<evidence type="ECO:0000313" key="5">
    <source>
        <dbReference type="Proteomes" id="UP000261812"/>
    </source>
</evidence>
<feature type="region of interest" description="Disordered" evidence="3">
    <location>
        <begin position="383"/>
        <end position="415"/>
    </location>
</feature>
<organism evidence="4 5">
    <name type="scientific">Thermosynechococcus sichuanensis E542</name>
    <dbReference type="NCBI Taxonomy" id="2016101"/>
    <lineage>
        <taxon>Bacteria</taxon>
        <taxon>Bacillati</taxon>
        <taxon>Cyanobacteriota</taxon>
        <taxon>Cyanophyceae</taxon>
        <taxon>Acaryochloridales</taxon>
        <taxon>Thermosynechococcaceae</taxon>
        <taxon>Thermosynechococcus</taxon>
        <taxon>Thermosynechococcus sichuanensis</taxon>
    </lineage>
</organism>
<dbReference type="PRINTS" id="PR00922">
    <property type="entry name" value="DADACBPTASE3"/>
</dbReference>
<dbReference type="InterPro" id="IPR012338">
    <property type="entry name" value="Beta-lactam/transpept-like"/>
</dbReference>
<dbReference type="GO" id="GO:0004185">
    <property type="term" value="F:serine-type carboxypeptidase activity"/>
    <property type="evidence" value="ECO:0007669"/>
    <property type="project" value="InterPro"/>
</dbReference>
<dbReference type="GO" id="GO:0006508">
    <property type="term" value="P:proteolysis"/>
    <property type="evidence" value="ECO:0007669"/>
    <property type="project" value="InterPro"/>
</dbReference>
<accession>A0A7D6JJ18</accession>
<dbReference type="PANTHER" id="PTHR30023">
    <property type="entry name" value="D-ALANYL-D-ALANINE CARBOXYPEPTIDASE"/>
    <property type="match status" value="1"/>
</dbReference>
<dbReference type="Proteomes" id="UP000261812">
    <property type="component" value="Chromosome"/>
</dbReference>
<dbReference type="GO" id="GO:0000270">
    <property type="term" value="P:peptidoglycan metabolic process"/>
    <property type="evidence" value="ECO:0007669"/>
    <property type="project" value="TreeGrafter"/>
</dbReference>
<dbReference type="KEGG" id="tsq:D3A95_08160"/>
<evidence type="ECO:0000313" key="4">
    <source>
        <dbReference type="EMBL" id="QLL29258.1"/>
    </source>
</evidence>
<dbReference type="SUPFAM" id="SSF56601">
    <property type="entry name" value="beta-lactamase/transpeptidase-like"/>
    <property type="match status" value="1"/>
</dbReference>
<dbReference type="InterPro" id="IPR000667">
    <property type="entry name" value="Peptidase_S13"/>
</dbReference>
<evidence type="ECO:0000256" key="1">
    <source>
        <dbReference type="ARBA" id="ARBA00006096"/>
    </source>
</evidence>
<keyword evidence="5" id="KW-1185">Reference proteome</keyword>
<sequence length="415" mass="45753">MLELLATLVWYWGQPRIEELQLLLFPPEVALHQYRDRYLQTLAQEGFSPSQQGIWVQSTQQLLVNHQGDRPLSAASVTKIATSLAVLDQYPFDYQFLTRIGTTGTLENGVLRGDLVLIGGNDPLFVWEEAIAIGNALNRLGIRQVAGNLVIVPPFMMNFYREPQTAAALFRLALDQHRWTPEIQAAYAEHLKAQPRPQVSIRGETRLQSTIPSNVTIRLEHRSLPLGEIVRQMNIYSNNEIAETLAEMAGGAATVAQVAARKANVPPSEIQLVNGSGLGEENRISPRAACGMLFALQEMLAQKNHSLADVLPMAGRDRGTLEYRQLPAATLVKTGSLWNVSALVGVLPTAKYGTVCFALLNGGGTLEGFRRAQDRYVQHLSQTLQPTQRPGAEFRSQAAPPRLGDPQRIQLVTAQ</sequence>
<evidence type="ECO:0000256" key="3">
    <source>
        <dbReference type="SAM" id="MobiDB-lite"/>
    </source>
</evidence>
<dbReference type="PANTHER" id="PTHR30023:SF0">
    <property type="entry name" value="PENICILLIN-SENSITIVE CARBOXYPEPTIDASE A"/>
    <property type="match status" value="1"/>
</dbReference>
<name>A0A7D6JJ18_9CYAN</name>
<keyword evidence="4" id="KW-0121">Carboxypeptidase</keyword>
<dbReference type="EMBL" id="CP032152">
    <property type="protein sequence ID" value="QLL29258.1"/>
    <property type="molecule type" value="Genomic_DNA"/>
</dbReference>
<reference evidence="5" key="1">
    <citation type="submission" date="2018-09" db="EMBL/GenBank/DDBJ databases">
        <title>Complete genome sequence of thermophilic cyanobacteria strain Thermosynechococcus elongatus PKUAC-SCTE542.</title>
        <authorList>
            <person name="Liang Y."/>
            <person name="Tang J."/>
            <person name="Daroch M."/>
        </authorList>
    </citation>
    <scope>NUCLEOTIDE SEQUENCE [LARGE SCALE GENOMIC DNA]</scope>
    <source>
        <strain evidence="5">E542</strain>
    </source>
</reference>
<protein>
    <submittedName>
        <fullName evidence="4">D-alanyl-D-alanine carboxypeptidase</fullName>
    </submittedName>
</protein>
<keyword evidence="2" id="KW-0378">Hydrolase</keyword>
<proteinExistence type="inferred from homology"/>
<gene>
    <name evidence="4" type="ORF">D3A95_08160</name>
</gene>
<dbReference type="AlphaFoldDB" id="A0A7D6JJ18"/>
<dbReference type="Pfam" id="PF02113">
    <property type="entry name" value="Peptidase_S13"/>
    <property type="match status" value="2"/>
</dbReference>
<dbReference type="Gene3D" id="3.50.80.20">
    <property type="entry name" value="D-Ala-D-Ala carboxypeptidase C, peptidase S13"/>
    <property type="match status" value="1"/>
</dbReference>
<dbReference type="Gene3D" id="3.40.710.10">
    <property type="entry name" value="DD-peptidase/beta-lactamase superfamily"/>
    <property type="match status" value="1"/>
</dbReference>
<keyword evidence="4" id="KW-0645">Protease</keyword>